<organism evidence="7 8">
    <name type="scientific">Roseateles oligotrophus</name>
    <dbReference type="NCBI Taxonomy" id="1769250"/>
    <lineage>
        <taxon>Bacteria</taxon>
        <taxon>Pseudomonadati</taxon>
        <taxon>Pseudomonadota</taxon>
        <taxon>Betaproteobacteria</taxon>
        <taxon>Burkholderiales</taxon>
        <taxon>Sphaerotilaceae</taxon>
        <taxon>Roseateles</taxon>
    </lineage>
</organism>
<feature type="transmembrane region" description="Helical" evidence="6">
    <location>
        <begin position="97"/>
        <end position="118"/>
    </location>
</feature>
<dbReference type="PANTHER" id="PTHR12778:SF10">
    <property type="entry name" value="MAJOR FACILITATOR SUPERFAMILY DOMAIN-CONTAINING PROTEIN 3"/>
    <property type="match status" value="1"/>
</dbReference>
<feature type="transmembrane region" description="Helical" evidence="6">
    <location>
        <begin position="258"/>
        <end position="276"/>
    </location>
</feature>
<comment type="subcellular location">
    <subcellularLocation>
        <location evidence="1">Membrane</location>
        <topology evidence="1">Multi-pass membrane protein</topology>
    </subcellularLocation>
</comment>
<comment type="caution">
    <text evidence="7">The sequence shown here is derived from an EMBL/GenBank/DDBJ whole genome shotgun (WGS) entry which is preliminary data.</text>
</comment>
<feature type="transmembrane region" description="Helical" evidence="6">
    <location>
        <begin position="288"/>
        <end position="305"/>
    </location>
</feature>
<dbReference type="InterPro" id="IPR024371">
    <property type="entry name" value="AcetylCoA_trans_1-like"/>
</dbReference>
<keyword evidence="5 6" id="KW-0472">Membrane</keyword>
<feature type="transmembrane region" description="Helical" evidence="6">
    <location>
        <begin position="167"/>
        <end position="187"/>
    </location>
</feature>
<evidence type="ECO:0000256" key="5">
    <source>
        <dbReference type="ARBA" id="ARBA00023136"/>
    </source>
</evidence>
<dbReference type="SUPFAM" id="SSF103473">
    <property type="entry name" value="MFS general substrate transporter"/>
    <property type="match status" value="1"/>
</dbReference>
<sequence length="423" mass="44742">MKGLDWRLVLVALYFGQGLPMGMALEAMPTALRAQGLPLAQLGWLSLALLPWVGKLLWARTVERLCGRWGFATVLLATQGLQLLASLALAWTPPAAGLHALLLPLLLMNLCAATQDNASNAWAALAQRQAGDSANAMRHGAGGLLVLGFVLGMVCGGGLLLQPLAAWGWLGLVLSLSGMQLLVLLMLCGMPRLQHQAGLQAQMLVPLRWRKLLADRRLWLLVALALLVRLGGSWQQYLFKPWLVDAGLGLARAGQIQLLLQLSTGLAAGLLAPLCLRRWGLRRVCTAVLPLSVLGLCLPWGLALAHGAQSASWQLWLYLLLGPGAWIDGLLMACATSCLLHWVAAQRPALEMACSQTGELVGGSLTMALAPWVLSQLGYAPSFALGALLALFAMPLLLGLGLRLPGAWPGASAGRAQGLAGVS</sequence>
<feature type="transmembrane region" description="Helical" evidence="6">
    <location>
        <begin position="139"/>
        <end position="161"/>
    </location>
</feature>
<keyword evidence="4 6" id="KW-1133">Transmembrane helix</keyword>
<feature type="transmembrane region" description="Helical" evidence="6">
    <location>
        <begin position="69"/>
        <end position="91"/>
    </location>
</feature>
<dbReference type="EMBL" id="JACHLP010000015">
    <property type="protein sequence ID" value="MBB4846149.1"/>
    <property type="molecule type" value="Genomic_DNA"/>
</dbReference>
<dbReference type="Gene3D" id="1.20.1250.20">
    <property type="entry name" value="MFS general substrate transporter like domains"/>
    <property type="match status" value="1"/>
</dbReference>
<dbReference type="Pfam" id="PF13000">
    <property type="entry name" value="Acatn"/>
    <property type="match status" value="1"/>
</dbReference>
<evidence type="ECO:0000256" key="6">
    <source>
        <dbReference type="SAM" id="Phobius"/>
    </source>
</evidence>
<dbReference type="InterPro" id="IPR036259">
    <property type="entry name" value="MFS_trans_sf"/>
</dbReference>
<dbReference type="GO" id="GO:0008521">
    <property type="term" value="F:acetyl-CoA transmembrane transporter activity"/>
    <property type="evidence" value="ECO:0007669"/>
    <property type="project" value="InterPro"/>
</dbReference>
<evidence type="ECO:0000256" key="4">
    <source>
        <dbReference type="ARBA" id="ARBA00022989"/>
    </source>
</evidence>
<evidence type="ECO:0000256" key="3">
    <source>
        <dbReference type="ARBA" id="ARBA00022692"/>
    </source>
</evidence>
<evidence type="ECO:0000313" key="8">
    <source>
        <dbReference type="Proteomes" id="UP000562027"/>
    </source>
</evidence>
<feature type="transmembrane region" description="Helical" evidence="6">
    <location>
        <begin position="218"/>
        <end position="238"/>
    </location>
</feature>
<evidence type="ECO:0008006" key="9">
    <source>
        <dbReference type="Google" id="ProtNLM"/>
    </source>
</evidence>
<feature type="transmembrane region" description="Helical" evidence="6">
    <location>
        <begin position="44"/>
        <end position="62"/>
    </location>
</feature>
<proteinExistence type="predicted"/>
<dbReference type="PANTHER" id="PTHR12778">
    <property type="entry name" value="SOLUTE CARRIER FAMILY 33 ACETYL-COA TRANSPORTER -RELATED"/>
    <property type="match status" value="1"/>
</dbReference>
<evidence type="ECO:0000313" key="7">
    <source>
        <dbReference type="EMBL" id="MBB4846149.1"/>
    </source>
</evidence>
<protein>
    <recommendedName>
        <fullName evidence="9">MFS transporter</fullName>
    </recommendedName>
</protein>
<keyword evidence="2" id="KW-0813">Transport</keyword>
<evidence type="ECO:0000256" key="2">
    <source>
        <dbReference type="ARBA" id="ARBA00022448"/>
    </source>
</evidence>
<feature type="transmembrane region" description="Helical" evidence="6">
    <location>
        <begin position="325"/>
        <end position="345"/>
    </location>
</feature>
<feature type="transmembrane region" description="Helical" evidence="6">
    <location>
        <begin position="380"/>
        <end position="402"/>
    </location>
</feature>
<dbReference type="GO" id="GO:0016020">
    <property type="term" value="C:membrane"/>
    <property type="evidence" value="ECO:0007669"/>
    <property type="project" value="UniProtKB-SubCell"/>
</dbReference>
<dbReference type="AlphaFoldDB" id="A0A840LJI6"/>
<dbReference type="GO" id="GO:0035348">
    <property type="term" value="P:acetyl-CoA transmembrane transport"/>
    <property type="evidence" value="ECO:0007669"/>
    <property type="project" value="InterPro"/>
</dbReference>
<accession>A0A840LJI6</accession>
<dbReference type="InterPro" id="IPR004752">
    <property type="entry name" value="AmpG_permease/AT-1"/>
</dbReference>
<keyword evidence="3 6" id="KW-0812">Transmembrane</keyword>
<gene>
    <name evidence="7" type="ORF">HNP55_004703</name>
</gene>
<keyword evidence="8" id="KW-1185">Reference proteome</keyword>
<reference evidence="7 8" key="1">
    <citation type="submission" date="2020-08" db="EMBL/GenBank/DDBJ databases">
        <title>Functional genomics of gut bacteria from endangered species of beetles.</title>
        <authorList>
            <person name="Carlos-Shanley C."/>
        </authorList>
    </citation>
    <scope>NUCLEOTIDE SEQUENCE [LARGE SCALE GENOMIC DNA]</scope>
    <source>
        <strain evidence="7 8">S00239</strain>
    </source>
</reference>
<name>A0A840LJI6_9BURK</name>
<dbReference type="RefSeq" id="WP_184304717.1">
    <property type="nucleotide sequence ID" value="NZ_JACHLP010000015.1"/>
</dbReference>
<dbReference type="Proteomes" id="UP000562027">
    <property type="component" value="Unassembled WGS sequence"/>
</dbReference>
<evidence type="ECO:0000256" key="1">
    <source>
        <dbReference type="ARBA" id="ARBA00004141"/>
    </source>
</evidence>